<dbReference type="Proteomes" id="UP000001304">
    <property type="component" value="Chromosome"/>
</dbReference>
<dbReference type="PROSITE" id="PS00028">
    <property type="entry name" value="ZINC_FINGER_C2H2_1"/>
    <property type="match status" value="1"/>
</dbReference>
<gene>
    <name evidence="2" type="ordered locus">Igag_1338</name>
</gene>
<dbReference type="AlphaFoldDB" id="E0SQ10"/>
<keyword evidence="3" id="KW-1185">Reference proteome</keyword>
<sequence length="101" mass="11878">MDRRCRNCIFFRSYDFMDNFGYCIKNNVIVDPSNVSVCDNFREVSIDDLKEQIRVHGFVYCATCRKFITSIDELEEHINKHLVTYGFIRDEVAPEEIPSAD</sequence>
<evidence type="ECO:0000259" key="1">
    <source>
        <dbReference type="PROSITE" id="PS00028"/>
    </source>
</evidence>
<dbReference type="InterPro" id="IPR013087">
    <property type="entry name" value="Znf_C2H2_type"/>
</dbReference>
<dbReference type="STRING" id="583356.Igag_1338"/>
<dbReference type="KEGG" id="iag:Igag_1338"/>
<organism evidence="2 3">
    <name type="scientific">Ignisphaera aggregans (strain DSM 17230 / JCM 13409 / AQ1.S1)</name>
    <dbReference type="NCBI Taxonomy" id="583356"/>
    <lineage>
        <taxon>Archaea</taxon>
        <taxon>Thermoproteota</taxon>
        <taxon>Thermoprotei</taxon>
        <taxon>Desulfurococcales</taxon>
        <taxon>Desulfurococcaceae</taxon>
        <taxon>Ignisphaera</taxon>
    </lineage>
</organism>
<proteinExistence type="predicted"/>
<accession>E0SQ10</accession>
<name>E0SQ10_IGNAA</name>
<evidence type="ECO:0000313" key="2">
    <source>
        <dbReference type="EMBL" id="ADM28141.1"/>
    </source>
</evidence>
<evidence type="ECO:0000313" key="3">
    <source>
        <dbReference type="Proteomes" id="UP000001304"/>
    </source>
</evidence>
<dbReference type="BioCyc" id="IAGG583356:GHAH-1321-MONOMER"/>
<dbReference type="EMBL" id="CP002098">
    <property type="protein sequence ID" value="ADM28141.1"/>
    <property type="molecule type" value="Genomic_DNA"/>
</dbReference>
<protein>
    <recommendedName>
        <fullName evidence="1">C2H2-type domain-containing protein</fullName>
    </recommendedName>
</protein>
<reference evidence="2 3" key="1">
    <citation type="journal article" date="2010" name="Stand. Genomic Sci.">
        <title>Complete genome sequence of Ignisphaera aggregans type strain (AQ1.S1).</title>
        <authorList>
            <person name="Goker M."/>
            <person name="Held B."/>
            <person name="Lapidus A."/>
            <person name="Nolan M."/>
            <person name="Spring S."/>
            <person name="Yasawong M."/>
            <person name="Lucas S."/>
            <person name="Glavina Del Rio T."/>
            <person name="Tice H."/>
            <person name="Cheng J.F."/>
            <person name="Goodwin L."/>
            <person name="Tapia R."/>
            <person name="Pitluck S."/>
            <person name="Liolios K."/>
            <person name="Ivanova N."/>
            <person name="Mavromatis K."/>
            <person name="Mikhailova N."/>
            <person name="Pati A."/>
            <person name="Chen A."/>
            <person name="Palaniappan K."/>
            <person name="Brambilla E."/>
            <person name="Land M."/>
            <person name="Hauser L."/>
            <person name="Chang Y.J."/>
            <person name="Jeffries C.D."/>
            <person name="Brettin T."/>
            <person name="Detter J.C."/>
            <person name="Han C."/>
            <person name="Rohde M."/>
            <person name="Sikorski J."/>
            <person name="Woyke T."/>
            <person name="Bristow J."/>
            <person name="Eisen J.A."/>
            <person name="Markowitz V."/>
            <person name="Hugenholtz P."/>
            <person name="Kyrpides N.C."/>
            <person name="Klenk H.P."/>
        </authorList>
    </citation>
    <scope>NUCLEOTIDE SEQUENCE [LARGE SCALE GENOMIC DNA]</scope>
    <source>
        <strain evidence="3">DSM 17230 / JCM 13409 / AQ1.S1</strain>
    </source>
</reference>
<dbReference type="HOGENOM" id="CLU_2299492_0_0_2"/>
<feature type="domain" description="C2H2-type" evidence="1">
    <location>
        <begin position="61"/>
        <end position="81"/>
    </location>
</feature>